<gene>
    <name evidence="1" type="ORF">HMPREF0373_02755</name>
</gene>
<sequence length="39" mass="4714">MTNSFQYHILISINDIGEIYLRYVKSILYHFELCIMETT</sequence>
<dbReference type="Proteomes" id="UP000016608">
    <property type="component" value="Unassembled WGS sequence"/>
</dbReference>
<evidence type="ECO:0000313" key="1">
    <source>
        <dbReference type="EMBL" id="ERK42652.1"/>
    </source>
</evidence>
<name>U2QV86_EUBRA</name>
<comment type="caution">
    <text evidence="1">The sequence shown here is derived from an EMBL/GenBank/DDBJ whole genome shotgun (WGS) entry which is preliminary data.</text>
</comment>
<proteinExistence type="predicted"/>
<dbReference type="AlphaFoldDB" id="U2QV86"/>
<reference evidence="1 2" key="1">
    <citation type="submission" date="2013-06" db="EMBL/GenBank/DDBJ databases">
        <authorList>
            <person name="Weinstock G."/>
            <person name="Sodergren E."/>
            <person name="Lobos E.A."/>
            <person name="Fulton L."/>
            <person name="Fulton R."/>
            <person name="Courtney L."/>
            <person name="Fronick C."/>
            <person name="O'Laughlin M."/>
            <person name="Godfrey J."/>
            <person name="Wilson R.M."/>
            <person name="Miner T."/>
            <person name="Farmer C."/>
            <person name="Delehaunty K."/>
            <person name="Cordes M."/>
            <person name="Minx P."/>
            <person name="Tomlinson C."/>
            <person name="Chen J."/>
            <person name="Wollam A."/>
            <person name="Pepin K.H."/>
            <person name="Bhonagiri V."/>
            <person name="Zhang X."/>
            <person name="Warren W."/>
            <person name="Mitreva M."/>
            <person name="Mardis E.R."/>
            <person name="Wilson R.K."/>
        </authorList>
    </citation>
    <scope>NUCLEOTIDE SEQUENCE [LARGE SCALE GENOMIC DNA]</scope>
    <source>
        <strain evidence="1 2">ATCC 29099</strain>
    </source>
</reference>
<dbReference type="HOGENOM" id="CLU_3309972_0_0_9"/>
<accession>U2QV86</accession>
<protein>
    <submittedName>
        <fullName evidence="1">Uncharacterized protein</fullName>
    </submittedName>
</protein>
<evidence type="ECO:0000313" key="2">
    <source>
        <dbReference type="Proteomes" id="UP000016608"/>
    </source>
</evidence>
<dbReference type="EMBL" id="AWVJ01000169">
    <property type="protein sequence ID" value="ERK42652.1"/>
    <property type="molecule type" value="Genomic_DNA"/>
</dbReference>
<keyword evidence="2" id="KW-1185">Reference proteome</keyword>
<organism evidence="1 2">
    <name type="scientific">Eubacterium ramulus ATCC 29099</name>
    <dbReference type="NCBI Taxonomy" id="1256908"/>
    <lineage>
        <taxon>Bacteria</taxon>
        <taxon>Bacillati</taxon>
        <taxon>Bacillota</taxon>
        <taxon>Clostridia</taxon>
        <taxon>Eubacteriales</taxon>
        <taxon>Eubacteriaceae</taxon>
        <taxon>Eubacterium</taxon>
    </lineage>
</organism>